<feature type="region of interest" description="Disordered" evidence="1">
    <location>
        <begin position="1"/>
        <end position="34"/>
    </location>
</feature>
<name>A0A9X4AY71_9BACT</name>
<accession>A0A9X4AY71</accession>
<evidence type="ECO:0000313" key="2">
    <source>
        <dbReference type="EMBL" id="MDC3988491.1"/>
    </source>
</evidence>
<gene>
    <name evidence="2" type="ORF">KEG57_48945</name>
</gene>
<organism evidence="2 3">
    <name type="scientific">Polyangium jinanense</name>
    <dbReference type="NCBI Taxonomy" id="2829994"/>
    <lineage>
        <taxon>Bacteria</taxon>
        <taxon>Pseudomonadati</taxon>
        <taxon>Myxococcota</taxon>
        <taxon>Polyangia</taxon>
        <taxon>Polyangiales</taxon>
        <taxon>Polyangiaceae</taxon>
        <taxon>Polyangium</taxon>
    </lineage>
</organism>
<protein>
    <submittedName>
        <fullName evidence="2">Uncharacterized protein</fullName>
    </submittedName>
</protein>
<dbReference type="RefSeq" id="WP_272424513.1">
    <property type="nucleotide sequence ID" value="NZ_JAGTJJ010000074.1"/>
</dbReference>
<dbReference type="Proteomes" id="UP001151081">
    <property type="component" value="Unassembled WGS sequence"/>
</dbReference>
<comment type="caution">
    <text evidence="2">The sequence shown here is derived from an EMBL/GenBank/DDBJ whole genome shotgun (WGS) entry which is preliminary data.</text>
</comment>
<evidence type="ECO:0000313" key="3">
    <source>
        <dbReference type="Proteomes" id="UP001151081"/>
    </source>
</evidence>
<sequence>MRDPKTYFATKAQAHSRSKVSRSSRWPEDAEQDEATPSVIEVSLGRGLSVLVQVQLEEIRQVAPAEVWLDLVDADDEILASSSVELGANDDTAPSFRVRADPRVVRKHTVWGVLLSLYETVHLRWQVQVVDRSGRVLGRRSVEYEMHGA</sequence>
<keyword evidence="3" id="KW-1185">Reference proteome</keyword>
<dbReference type="EMBL" id="JAGTJJ010000074">
    <property type="protein sequence ID" value="MDC3988491.1"/>
    <property type="molecule type" value="Genomic_DNA"/>
</dbReference>
<proteinExistence type="predicted"/>
<dbReference type="AlphaFoldDB" id="A0A9X4AY71"/>
<evidence type="ECO:0000256" key="1">
    <source>
        <dbReference type="SAM" id="MobiDB-lite"/>
    </source>
</evidence>
<reference evidence="2 3" key="1">
    <citation type="submission" date="2021-04" db="EMBL/GenBank/DDBJ databases">
        <title>Genome analysis of Polyangium sp.</title>
        <authorList>
            <person name="Li Y."/>
            <person name="Wang J."/>
        </authorList>
    </citation>
    <scope>NUCLEOTIDE SEQUENCE [LARGE SCALE GENOMIC DNA]</scope>
    <source>
        <strain evidence="2 3">SDU14</strain>
    </source>
</reference>